<dbReference type="InterPro" id="IPR029068">
    <property type="entry name" value="Glyas_Bleomycin-R_OHBP_Dase"/>
</dbReference>
<feature type="domain" description="VOC" evidence="1">
    <location>
        <begin position="6"/>
        <end position="132"/>
    </location>
</feature>
<dbReference type="SUPFAM" id="SSF54593">
    <property type="entry name" value="Glyoxalase/Bleomycin resistance protein/Dihydroxybiphenyl dioxygenase"/>
    <property type="match status" value="1"/>
</dbReference>
<protein>
    <submittedName>
        <fullName evidence="3">Catechol 2,3-dioxygenase</fullName>
    </submittedName>
    <submittedName>
        <fullName evidence="2">Lyase</fullName>
    </submittedName>
</protein>
<dbReference type="EMBL" id="CP019327">
    <property type="protein sequence ID" value="APX96567.1"/>
    <property type="molecule type" value="Genomic_DNA"/>
</dbReference>
<accession>A0A1N7BRF4</accession>
<reference evidence="2 5" key="1">
    <citation type="submission" date="2017-01" db="EMBL/GenBank/DDBJ databases">
        <title>Complete genome sequence of Haloterrigena daqingensis type strain (JX313T).</title>
        <authorList>
            <person name="Shuang W."/>
        </authorList>
    </citation>
    <scope>NUCLEOTIDE SEQUENCE [LARGE SCALE GENOMIC DNA]</scope>
    <source>
        <strain evidence="2 5">JX313</strain>
    </source>
</reference>
<dbReference type="CDD" id="cd06587">
    <property type="entry name" value="VOC"/>
    <property type="match status" value="1"/>
</dbReference>
<evidence type="ECO:0000313" key="3">
    <source>
        <dbReference type="EMBL" id="SIR53872.1"/>
    </source>
</evidence>
<evidence type="ECO:0000313" key="5">
    <source>
        <dbReference type="Proteomes" id="UP000187321"/>
    </source>
</evidence>
<gene>
    <name evidence="2" type="ORF">BB347_08020</name>
    <name evidence="3" type="ORF">SAMN05421809_1319</name>
</gene>
<dbReference type="GO" id="GO:0051213">
    <property type="term" value="F:dioxygenase activity"/>
    <property type="evidence" value="ECO:0007669"/>
    <property type="project" value="UniProtKB-KW"/>
</dbReference>
<evidence type="ECO:0000259" key="1">
    <source>
        <dbReference type="PROSITE" id="PS51819"/>
    </source>
</evidence>
<dbReference type="GO" id="GO:0016829">
    <property type="term" value="F:lyase activity"/>
    <property type="evidence" value="ECO:0007669"/>
    <property type="project" value="UniProtKB-KW"/>
</dbReference>
<name>A0A1N7BRF4_9EURY</name>
<dbReference type="PROSITE" id="PS51819">
    <property type="entry name" value="VOC"/>
    <property type="match status" value="1"/>
</dbReference>
<dbReference type="EMBL" id="FTNP01000002">
    <property type="protein sequence ID" value="SIR53872.1"/>
    <property type="molecule type" value="Genomic_DNA"/>
</dbReference>
<keyword evidence="3" id="KW-0560">Oxidoreductase</keyword>
<organism evidence="3 4">
    <name type="scientific">Natronorubrum daqingense</name>
    <dbReference type="NCBI Taxonomy" id="588898"/>
    <lineage>
        <taxon>Archaea</taxon>
        <taxon>Methanobacteriati</taxon>
        <taxon>Methanobacteriota</taxon>
        <taxon>Stenosarchaea group</taxon>
        <taxon>Halobacteria</taxon>
        <taxon>Halobacteriales</taxon>
        <taxon>Natrialbaceae</taxon>
        <taxon>Natronorubrum</taxon>
    </lineage>
</organism>
<keyword evidence="4" id="KW-1185">Reference proteome</keyword>
<dbReference type="RefSeq" id="WP_076580363.1">
    <property type="nucleotide sequence ID" value="NZ_CP019327.1"/>
</dbReference>
<evidence type="ECO:0000313" key="4">
    <source>
        <dbReference type="Proteomes" id="UP000185687"/>
    </source>
</evidence>
<dbReference type="InterPro" id="IPR037523">
    <property type="entry name" value="VOC_core"/>
</dbReference>
<dbReference type="OrthoDB" id="6111at2157"/>
<dbReference type="Proteomes" id="UP000185687">
    <property type="component" value="Unassembled WGS sequence"/>
</dbReference>
<dbReference type="KEGG" id="hda:BB347_08020"/>
<proteinExistence type="predicted"/>
<reference evidence="3 4" key="2">
    <citation type="submission" date="2017-01" db="EMBL/GenBank/DDBJ databases">
        <authorList>
            <person name="Mah S.A."/>
            <person name="Swanson W.J."/>
            <person name="Moy G.W."/>
            <person name="Vacquier V.D."/>
        </authorList>
    </citation>
    <scope>NUCLEOTIDE SEQUENCE [LARGE SCALE GENOMIC DNA]</scope>
    <source>
        <strain evidence="3 4">CGMCC 1.8909</strain>
    </source>
</reference>
<sequence length="134" mass="14722">MVTPESFYHVALKVTDVDAAVAFYRNHLAGEVIERKRPDEDATGAENVSHAALQVGDKRLYVFDRAPYEAAGLVEDLPYGFLHFGYVVPDVAAAAADLEGDVLFVMEPTVFGDMKIAFIEGPAGERIELLEYLD</sequence>
<dbReference type="Gene3D" id="3.10.180.10">
    <property type="entry name" value="2,3-Dihydroxybiphenyl 1,2-Dioxygenase, domain 1"/>
    <property type="match status" value="1"/>
</dbReference>
<keyword evidence="3" id="KW-0223">Dioxygenase</keyword>
<keyword evidence="2" id="KW-0456">Lyase</keyword>
<dbReference type="Pfam" id="PF00903">
    <property type="entry name" value="Glyoxalase"/>
    <property type="match status" value="1"/>
</dbReference>
<dbReference type="AlphaFoldDB" id="A0A1N7BRF4"/>
<dbReference type="Proteomes" id="UP000187321">
    <property type="component" value="Chromosome"/>
</dbReference>
<evidence type="ECO:0000313" key="2">
    <source>
        <dbReference type="EMBL" id="APX96567.1"/>
    </source>
</evidence>
<dbReference type="InterPro" id="IPR004360">
    <property type="entry name" value="Glyas_Fos-R_dOase_dom"/>
</dbReference>
<dbReference type="GeneID" id="30955881"/>